<comment type="caution">
    <text evidence="8">The sequence shown here is derived from an EMBL/GenBank/DDBJ whole genome shotgun (WGS) entry which is preliminary data.</text>
</comment>
<keyword evidence="4 7" id="KW-0812">Transmembrane</keyword>
<feature type="transmembrane region" description="Helical" evidence="7">
    <location>
        <begin position="138"/>
        <end position="159"/>
    </location>
</feature>
<dbReference type="InterPro" id="IPR003370">
    <property type="entry name" value="Chromate_transpt"/>
</dbReference>
<evidence type="ECO:0000256" key="2">
    <source>
        <dbReference type="ARBA" id="ARBA00005262"/>
    </source>
</evidence>
<evidence type="ECO:0000256" key="7">
    <source>
        <dbReference type="SAM" id="Phobius"/>
    </source>
</evidence>
<evidence type="ECO:0000256" key="1">
    <source>
        <dbReference type="ARBA" id="ARBA00004651"/>
    </source>
</evidence>
<dbReference type="AlphaFoldDB" id="A0A645DJL4"/>
<dbReference type="GO" id="GO:0005886">
    <property type="term" value="C:plasma membrane"/>
    <property type="evidence" value="ECO:0007669"/>
    <property type="project" value="UniProtKB-SubCell"/>
</dbReference>
<evidence type="ECO:0000256" key="3">
    <source>
        <dbReference type="ARBA" id="ARBA00022475"/>
    </source>
</evidence>
<evidence type="ECO:0000313" key="8">
    <source>
        <dbReference type="EMBL" id="MPM89496.1"/>
    </source>
</evidence>
<proteinExistence type="inferred from homology"/>
<comment type="similarity">
    <text evidence="2">Belongs to the chromate ion transporter (CHR) (TC 2.A.51) family.</text>
</comment>
<sequence>MLELFLEFFKTGLFAMGGGLATLPFLYKMAEKYSWITNEMIADMIAVSESTPGPLGVNMATYTGFMKMGVVGGVTATLSLVLPSFLVVIIISRFLDKYKCSLTVENMFKILRPAVTGLIASAGFSVIIASLFNKDLLFSGIFADAVYYKCVILFVVLFFAIKKLKWHPIFFITASAVVGIIFSF</sequence>
<name>A0A645DJL4_9ZZZZ</name>
<keyword evidence="6 7" id="KW-0472">Membrane</keyword>
<dbReference type="EMBL" id="VSSQ01036912">
    <property type="protein sequence ID" value="MPM89496.1"/>
    <property type="molecule type" value="Genomic_DNA"/>
</dbReference>
<keyword evidence="3" id="KW-1003">Cell membrane</keyword>
<evidence type="ECO:0000256" key="5">
    <source>
        <dbReference type="ARBA" id="ARBA00022989"/>
    </source>
</evidence>
<dbReference type="PANTHER" id="PTHR43663:SF1">
    <property type="entry name" value="CHROMATE TRANSPORTER"/>
    <property type="match status" value="1"/>
</dbReference>
<evidence type="ECO:0008006" key="9">
    <source>
        <dbReference type="Google" id="ProtNLM"/>
    </source>
</evidence>
<reference evidence="8" key="1">
    <citation type="submission" date="2019-08" db="EMBL/GenBank/DDBJ databases">
        <authorList>
            <person name="Kucharzyk K."/>
            <person name="Murdoch R.W."/>
            <person name="Higgins S."/>
            <person name="Loffler F."/>
        </authorList>
    </citation>
    <scope>NUCLEOTIDE SEQUENCE</scope>
</reference>
<organism evidence="8">
    <name type="scientific">bioreactor metagenome</name>
    <dbReference type="NCBI Taxonomy" id="1076179"/>
    <lineage>
        <taxon>unclassified sequences</taxon>
        <taxon>metagenomes</taxon>
        <taxon>ecological metagenomes</taxon>
    </lineage>
</organism>
<dbReference type="Pfam" id="PF02417">
    <property type="entry name" value="Chromate_transp"/>
    <property type="match status" value="1"/>
</dbReference>
<keyword evidence="5 7" id="KW-1133">Transmembrane helix</keyword>
<gene>
    <name evidence="8" type="ORF">SDC9_136605</name>
</gene>
<feature type="transmembrane region" description="Helical" evidence="7">
    <location>
        <begin position="68"/>
        <end position="91"/>
    </location>
</feature>
<evidence type="ECO:0000256" key="4">
    <source>
        <dbReference type="ARBA" id="ARBA00022692"/>
    </source>
</evidence>
<feature type="transmembrane region" description="Helical" evidence="7">
    <location>
        <begin position="12"/>
        <end position="30"/>
    </location>
</feature>
<protein>
    <recommendedName>
        <fullName evidence="9">Chromate transport protein</fullName>
    </recommendedName>
</protein>
<feature type="transmembrane region" description="Helical" evidence="7">
    <location>
        <begin position="111"/>
        <end position="132"/>
    </location>
</feature>
<dbReference type="InterPro" id="IPR052518">
    <property type="entry name" value="CHR_Transporter"/>
</dbReference>
<dbReference type="GO" id="GO:0015109">
    <property type="term" value="F:chromate transmembrane transporter activity"/>
    <property type="evidence" value="ECO:0007669"/>
    <property type="project" value="InterPro"/>
</dbReference>
<accession>A0A645DJL4</accession>
<feature type="transmembrane region" description="Helical" evidence="7">
    <location>
        <begin position="166"/>
        <end position="183"/>
    </location>
</feature>
<evidence type="ECO:0000256" key="6">
    <source>
        <dbReference type="ARBA" id="ARBA00023136"/>
    </source>
</evidence>
<comment type="subcellular location">
    <subcellularLocation>
        <location evidence="1">Cell membrane</location>
        <topology evidence="1">Multi-pass membrane protein</topology>
    </subcellularLocation>
</comment>
<dbReference type="PANTHER" id="PTHR43663">
    <property type="entry name" value="CHROMATE TRANSPORT PROTEIN-RELATED"/>
    <property type="match status" value="1"/>
</dbReference>